<dbReference type="AlphaFoldDB" id="A0A5S4GXI8"/>
<dbReference type="SUPFAM" id="SSF53649">
    <property type="entry name" value="Alkaline phosphatase-like"/>
    <property type="match status" value="1"/>
</dbReference>
<proteinExistence type="predicted"/>
<dbReference type="InterPro" id="IPR000917">
    <property type="entry name" value="Sulfatase_N"/>
</dbReference>
<comment type="PTM">
    <text evidence="1">The conversion to 3-oxoalanine (also known as C-formylglycine, FGly), of a serine or cysteine residue in prokaryotes and of a cysteine residue in eukaryotes, is critical for catalytic activity.</text>
</comment>
<accession>A0A5S4GXI8</accession>
<name>A0A5S4GXI8_9ACTN</name>
<organism evidence="5 6">
    <name type="scientific">Actinomadura geliboluensis</name>
    <dbReference type="NCBI Taxonomy" id="882440"/>
    <lineage>
        <taxon>Bacteria</taxon>
        <taxon>Bacillati</taxon>
        <taxon>Actinomycetota</taxon>
        <taxon>Actinomycetes</taxon>
        <taxon>Streptosporangiales</taxon>
        <taxon>Thermomonosporaceae</taxon>
        <taxon>Actinomadura</taxon>
    </lineage>
</organism>
<evidence type="ECO:0000313" key="6">
    <source>
        <dbReference type="Proteomes" id="UP000305238"/>
    </source>
</evidence>
<dbReference type="CDD" id="cd16147">
    <property type="entry name" value="G6S"/>
    <property type="match status" value="1"/>
</dbReference>
<dbReference type="GO" id="GO:0008449">
    <property type="term" value="F:N-acetylglucosamine-6-sulfatase activity"/>
    <property type="evidence" value="ECO:0007669"/>
    <property type="project" value="InterPro"/>
</dbReference>
<dbReference type="PIRSF" id="PIRSF036666">
    <property type="entry name" value="G6S"/>
    <property type="match status" value="1"/>
</dbReference>
<comment type="caution">
    <text evidence="5">The sequence shown here is derived from an EMBL/GenBank/DDBJ whole genome shotgun (WGS) entry which is preliminary data.</text>
</comment>
<dbReference type="Proteomes" id="UP000305238">
    <property type="component" value="Unassembled WGS sequence"/>
</dbReference>
<evidence type="ECO:0000256" key="2">
    <source>
        <dbReference type="SAM" id="MobiDB-lite"/>
    </source>
</evidence>
<protein>
    <submittedName>
        <fullName evidence="5">Sulfatase</fullName>
    </submittedName>
</protein>
<feature type="region of interest" description="Disordered" evidence="2">
    <location>
        <begin position="440"/>
        <end position="461"/>
    </location>
</feature>
<feature type="transmembrane region" description="Helical" evidence="3">
    <location>
        <begin position="34"/>
        <end position="54"/>
    </location>
</feature>
<dbReference type="InterPro" id="IPR017850">
    <property type="entry name" value="Alkaline_phosphatase_core_sf"/>
</dbReference>
<dbReference type="PANTHER" id="PTHR43108">
    <property type="entry name" value="N-ACETYLGLUCOSAMINE-6-SULFATASE FAMILY MEMBER"/>
    <property type="match status" value="1"/>
</dbReference>
<dbReference type="Pfam" id="PF00884">
    <property type="entry name" value="Sulfatase"/>
    <property type="match status" value="1"/>
</dbReference>
<feature type="domain" description="Sulfatase N-terminal" evidence="4">
    <location>
        <begin position="72"/>
        <end position="407"/>
    </location>
</feature>
<feature type="modified residue" description="3-oxoalanine (Cys)" evidence="1">
    <location>
        <position position="113"/>
    </location>
</feature>
<dbReference type="EMBL" id="VCKZ01000119">
    <property type="protein sequence ID" value="TMR37703.1"/>
    <property type="molecule type" value="Genomic_DNA"/>
</dbReference>
<reference evidence="5 6" key="1">
    <citation type="submission" date="2019-05" db="EMBL/GenBank/DDBJ databases">
        <title>Draft genome sequence of Actinomadura geliboluensis A8036.</title>
        <authorList>
            <person name="Saricaoglu S."/>
            <person name="Isik K."/>
        </authorList>
    </citation>
    <scope>NUCLEOTIDE SEQUENCE [LARGE SCALE GENOMIC DNA]</scope>
    <source>
        <strain evidence="5 6">A8036</strain>
    </source>
</reference>
<evidence type="ECO:0000256" key="3">
    <source>
        <dbReference type="SAM" id="Phobius"/>
    </source>
</evidence>
<sequence>MRRTARTRGTASESLRLPGDRIVEGKTLIRHRGAAAVLCLIAVLALGGCFLQPGGDAKTGGDAKAGQGARKPNIVFVLTDDLSWNLVAHMPQVLRMQREGLTFDNFIVADSLCCTSRATIFTGQYPHNTRVRTNFPPDGGFEVFKRNGGEQMSFAPALQKAGYRTALLGKYMNGYLPSMKQGGTTPYVPPGWTEWYVNGNGYPEYNYNLNENGRLVHYGSAPQDYLTDVLAGKGVDFIKRSQGSDKPFFIEVSTFAPHGPFIPAPRHAGMFADLRAPRSPSFNEADVRDKPSWLRSHAPLRKPGLNGIDAGFRDRVRMVQAVDEMIGRIRTTLKELGIDRETYVVFGSDNGFHMGEHRLAGGKMTAFDTDIRVPFVFTGPGVPAGRTVPQIAQNTDLSPTFQELAGARPSPAVDGRSLVPFLRGGTPPDWRETALIEHVKPPPSAEDPDRQDSAPGAPTTYNALRTNDMLYVEYAAGEREYYDRTRDPHELTNIAGTLPEQRRRHLSDLLYALTHCAGAKCTAAGRSR</sequence>
<dbReference type="PANTHER" id="PTHR43108:SF8">
    <property type="entry name" value="SD21168P"/>
    <property type="match status" value="1"/>
</dbReference>
<dbReference type="GO" id="GO:0030203">
    <property type="term" value="P:glycosaminoglycan metabolic process"/>
    <property type="evidence" value="ECO:0007669"/>
    <property type="project" value="InterPro"/>
</dbReference>
<evidence type="ECO:0000256" key="1">
    <source>
        <dbReference type="PIRSR" id="PIRSR036666-50"/>
    </source>
</evidence>
<keyword evidence="3" id="KW-0812">Transmembrane</keyword>
<keyword evidence="6" id="KW-1185">Reference proteome</keyword>
<dbReference type="OrthoDB" id="9777306at2"/>
<gene>
    <name evidence="5" type="ORF">ETD96_17915</name>
</gene>
<evidence type="ECO:0000259" key="4">
    <source>
        <dbReference type="Pfam" id="PF00884"/>
    </source>
</evidence>
<keyword evidence="3" id="KW-1133">Transmembrane helix</keyword>
<dbReference type="Gene3D" id="3.40.720.10">
    <property type="entry name" value="Alkaline Phosphatase, subunit A"/>
    <property type="match status" value="1"/>
</dbReference>
<dbReference type="InterPro" id="IPR012251">
    <property type="entry name" value="GlcNAc_6-SO4ase"/>
</dbReference>
<evidence type="ECO:0000313" key="5">
    <source>
        <dbReference type="EMBL" id="TMR37703.1"/>
    </source>
</evidence>
<keyword evidence="3" id="KW-0472">Membrane</keyword>